<organism evidence="6 7">
    <name type="scientific">Geobacter pickeringii</name>
    <dbReference type="NCBI Taxonomy" id="345632"/>
    <lineage>
        <taxon>Bacteria</taxon>
        <taxon>Pseudomonadati</taxon>
        <taxon>Thermodesulfobacteriota</taxon>
        <taxon>Desulfuromonadia</taxon>
        <taxon>Geobacterales</taxon>
        <taxon>Geobacteraceae</taxon>
        <taxon>Geobacter</taxon>
    </lineage>
</organism>
<evidence type="ECO:0000313" key="6">
    <source>
        <dbReference type="EMBL" id="AJE03317.1"/>
    </source>
</evidence>
<reference evidence="6 7" key="1">
    <citation type="journal article" date="2015" name="Genome Announc.">
        <title>Complete Genome of Geobacter pickeringii G13T, a Metal-Reducing Isolate from Sedimentary Kaolin Deposits.</title>
        <authorList>
            <person name="Badalamenti J.P."/>
            <person name="Bond D.R."/>
        </authorList>
    </citation>
    <scope>NUCLEOTIDE SEQUENCE [LARGE SCALE GENOMIC DNA]</scope>
    <source>
        <strain evidence="6 7">G13</strain>
    </source>
</reference>
<accession>A0A0B5B9R8</accession>
<evidence type="ECO:0000259" key="5">
    <source>
        <dbReference type="PROSITE" id="PS51084"/>
    </source>
</evidence>
<dbReference type="SUPFAM" id="SSF54197">
    <property type="entry name" value="HIT-like"/>
    <property type="match status" value="1"/>
</dbReference>
<keyword evidence="1" id="KW-0547">Nucleotide-binding</keyword>
<dbReference type="EMBL" id="CP009788">
    <property type="protein sequence ID" value="AJE03317.1"/>
    <property type="molecule type" value="Genomic_DNA"/>
</dbReference>
<feature type="domain" description="HIT" evidence="5">
    <location>
        <begin position="22"/>
        <end position="132"/>
    </location>
</feature>
<dbReference type="RefSeq" id="WP_039742009.1">
    <property type="nucleotide sequence ID" value="NZ_CP009788.1"/>
</dbReference>
<dbReference type="AlphaFoldDB" id="A0A0B5B9R8"/>
<dbReference type="Proteomes" id="UP000057609">
    <property type="component" value="Chromosome"/>
</dbReference>
<feature type="binding site" evidence="3">
    <location>
        <begin position="111"/>
        <end position="114"/>
    </location>
    <ligand>
        <name>substrate</name>
    </ligand>
</feature>
<feature type="active site" description="Tele-AMP-histidine intermediate" evidence="2">
    <location>
        <position position="119"/>
    </location>
</feature>
<dbReference type="InterPro" id="IPR052908">
    <property type="entry name" value="AP-4-A_phosphorylase"/>
</dbReference>
<evidence type="ECO:0000256" key="1">
    <source>
        <dbReference type="ARBA" id="ARBA00022741"/>
    </source>
</evidence>
<dbReference type="PANTHER" id="PTHR42997:SF1">
    <property type="entry name" value="AP-4-A PHOSPHORYLASE"/>
    <property type="match status" value="1"/>
</dbReference>
<dbReference type="GO" id="GO:0000166">
    <property type="term" value="F:nucleotide binding"/>
    <property type="evidence" value="ECO:0007669"/>
    <property type="project" value="UniProtKB-KW"/>
</dbReference>
<dbReference type="OrthoDB" id="9784774at2"/>
<dbReference type="STRING" id="345632.GPICK_08085"/>
<keyword evidence="6" id="KW-0378">Hydrolase</keyword>
<dbReference type="InterPro" id="IPR011146">
    <property type="entry name" value="HIT-like"/>
</dbReference>
<feature type="binding site" evidence="3">
    <location>
        <position position="121"/>
    </location>
    <ligand>
        <name>substrate</name>
    </ligand>
</feature>
<evidence type="ECO:0000256" key="2">
    <source>
        <dbReference type="PIRSR" id="PIRSR639383-1"/>
    </source>
</evidence>
<feature type="binding site" evidence="3">
    <location>
        <position position="49"/>
    </location>
    <ligand>
        <name>substrate</name>
    </ligand>
</feature>
<dbReference type="Gene3D" id="3.30.428.10">
    <property type="entry name" value="HIT-like"/>
    <property type="match status" value="1"/>
</dbReference>
<evidence type="ECO:0000313" key="7">
    <source>
        <dbReference type="Proteomes" id="UP000057609"/>
    </source>
</evidence>
<name>A0A0B5B9R8_9BACT</name>
<dbReference type="InterPro" id="IPR036265">
    <property type="entry name" value="HIT-like_sf"/>
</dbReference>
<dbReference type="PROSITE" id="PS51084">
    <property type="entry name" value="HIT_2"/>
    <property type="match status" value="1"/>
</dbReference>
<dbReference type="Pfam" id="PF01230">
    <property type="entry name" value="HIT"/>
    <property type="match status" value="1"/>
</dbReference>
<dbReference type="GO" id="GO:0016787">
    <property type="term" value="F:hydrolase activity"/>
    <property type="evidence" value="ECO:0007669"/>
    <property type="project" value="UniProtKB-KW"/>
</dbReference>
<evidence type="ECO:0000256" key="4">
    <source>
        <dbReference type="PROSITE-ProRule" id="PRU00464"/>
    </source>
</evidence>
<evidence type="ECO:0000256" key="3">
    <source>
        <dbReference type="PIRSR" id="PIRSR639383-2"/>
    </source>
</evidence>
<feature type="short sequence motif" description="Histidine triad motif" evidence="4">
    <location>
        <begin position="117"/>
        <end position="121"/>
    </location>
</feature>
<keyword evidence="7" id="KW-1185">Reference proteome</keyword>
<dbReference type="InterPro" id="IPR039383">
    <property type="entry name" value="FHIT"/>
</dbReference>
<protein>
    <submittedName>
        <fullName evidence="6">HIT family hydrolase</fullName>
    </submittedName>
</protein>
<dbReference type="KEGG" id="gpi:GPICK_08085"/>
<gene>
    <name evidence="6" type="ORF">GPICK_08085</name>
</gene>
<dbReference type="PANTHER" id="PTHR42997">
    <property type="entry name" value="HIT FAMILY HYDROLASE"/>
    <property type="match status" value="1"/>
</dbReference>
<proteinExistence type="predicted"/>
<dbReference type="CDD" id="cd01275">
    <property type="entry name" value="FHIT"/>
    <property type="match status" value="1"/>
</dbReference>
<sequence length="162" mass="18485">MERIWAPWRTDYIFNKKSSDCIFCLADDTTLDRDRLVLHRTPLSLVMLNRYPYTNGHLLVAPHRHTADLDSLTEQEMLDLFRIVRLCRAILNKEASPQGFNIGLNLGKAAGAGVDDHLHFHVVPRWNGDTNFMSVVADVRVVPEGLLVAYDRLLPHFAALHE</sequence>
<dbReference type="HOGENOM" id="CLU_056776_1_2_7"/>